<organism evidence="1 2">
    <name type="scientific">Paenibacillus puldeungensis</name>
    <dbReference type="NCBI Taxonomy" id="696536"/>
    <lineage>
        <taxon>Bacteria</taxon>
        <taxon>Bacillati</taxon>
        <taxon>Bacillota</taxon>
        <taxon>Bacilli</taxon>
        <taxon>Bacillales</taxon>
        <taxon>Paenibacillaceae</taxon>
        <taxon>Paenibacillus</taxon>
    </lineage>
</organism>
<evidence type="ECO:0000313" key="2">
    <source>
        <dbReference type="Proteomes" id="UP001597262"/>
    </source>
</evidence>
<name>A0ABW3S6R2_9BACL</name>
<proteinExistence type="predicted"/>
<keyword evidence="2" id="KW-1185">Reference proteome</keyword>
<gene>
    <name evidence="1" type="ORF">ACFQ3W_25560</name>
</gene>
<dbReference type="RefSeq" id="WP_379322067.1">
    <property type="nucleotide sequence ID" value="NZ_JBHTLM010000037.1"/>
</dbReference>
<dbReference type="EMBL" id="JBHTLM010000037">
    <property type="protein sequence ID" value="MFD1179645.1"/>
    <property type="molecule type" value="Genomic_DNA"/>
</dbReference>
<protein>
    <submittedName>
        <fullName evidence="1">Uncharacterized protein</fullName>
    </submittedName>
</protein>
<reference evidence="2" key="1">
    <citation type="journal article" date="2019" name="Int. J. Syst. Evol. Microbiol.">
        <title>The Global Catalogue of Microorganisms (GCM) 10K type strain sequencing project: providing services to taxonomists for standard genome sequencing and annotation.</title>
        <authorList>
            <consortium name="The Broad Institute Genomics Platform"/>
            <consortium name="The Broad Institute Genome Sequencing Center for Infectious Disease"/>
            <person name="Wu L."/>
            <person name="Ma J."/>
        </authorList>
    </citation>
    <scope>NUCLEOTIDE SEQUENCE [LARGE SCALE GENOMIC DNA]</scope>
    <source>
        <strain evidence="2">CCUG 59189</strain>
    </source>
</reference>
<evidence type="ECO:0000313" key="1">
    <source>
        <dbReference type="EMBL" id="MFD1179645.1"/>
    </source>
</evidence>
<dbReference type="Proteomes" id="UP001597262">
    <property type="component" value="Unassembled WGS sequence"/>
</dbReference>
<accession>A0ABW3S6R2</accession>
<comment type="caution">
    <text evidence="1">The sequence shown here is derived from an EMBL/GenBank/DDBJ whole genome shotgun (WGS) entry which is preliminary data.</text>
</comment>
<sequence length="54" mass="6178">MFKLTNPQKLPDPIKVLESLSAELKQIVVTYEENQDANQMYKGIKDILKRGDGE</sequence>